<dbReference type="Proteomes" id="UP000748025">
    <property type="component" value="Unassembled WGS sequence"/>
</dbReference>
<reference evidence="1" key="1">
    <citation type="journal article" date="2020" name="bioRxiv">
        <title>Whole genome comparisons of ergot fungi reveals the divergence and evolution of species within the genus Claviceps are the result of varying mechanisms driving genome evolution and host range expansion.</title>
        <authorList>
            <person name="Wyka S.A."/>
            <person name="Mondo S.J."/>
            <person name="Liu M."/>
            <person name="Dettman J."/>
            <person name="Nalam V."/>
            <person name="Broders K.D."/>
        </authorList>
    </citation>
    <scope>NUCLEOTIDE SEQUENCE</scope>
    <source>
        <strain evidence="1">CCC 602</strain>
    </source>
</reference>
<organism evidence="1 2">
    <name type="scientific">Claviceps pusilla</name>
    <dbReference type="NCBI Taxonomy" id="123648"/>
    <lineage>
        <taxon>Eukaryota</taxon>
        <taxon>Fungi</taxon>
        <taxon>Dikarya</taxon>
        <taxon>Ascomycota</taxon>
        <taxon>Pezizomycotina</taxon>
        <taxon>Sordariomycetes</taxon>
        <taxon>Hypocreomycetidae</taxon>
        <taxon>Hypocreales</taxon>
        <taxon>Clavicipitaceae</taxon>
        <taxon>Claviceps</taxon>
    </lineage>
</organism>
<sequence length="81" mass="8803">MQTTAAIRDAMKLVCTAVDEDFALDPSVVLGQNVNQTILEQCLTNGNKDGAAKCLAELRAGRGYGHHVLRQDCLDDENAER</sequence>
<dbReference type="AlphaFoldDB" id="A0A9P7SWT6"/>
<evidence type="ECO:0000313" key="1">
    <source>
        <dbReference type="EMBL" id="KAG6000889.1"/>
    </source>
</evidence>
<gene>
    <name evidence="1" type="ORF">E4U43_001468</name>
</gene>
<name>A0A9P7SWT6_9HYPO</name>
<comment type="caution">
    <text evidence="1">The sequence shown here is derived from an EMBL/GenBank/DDBJ whole genome shotgun (WGS) entry which is preliminary data.</text>
</comment>
<dbReference type="EMBL" id="SRPW01001486">
    <property type="protein sequence ID" value="KAG6000889.1"/>
    <property type="molecule type" value="Genomic_DNA"/>
</dbReference>
<evidence type="ECO:0000313" key="2">
    <source>
        <dbReference type="Proteomes" id="UP000748025"/>
    </source>
</evidence>
<protein>
    <submittedName>
        <fullName evidence="1">Uncharacterized protein</fullName>
    </submittedName>
</protein>
<proteinExistence type="predicted"/>
<accession>A0A9P7SWT6</accession>
<keyword evidence="2" id="KW-1185">Reference proteome</keyword>